<comment type="pathway">
    <text evidence="8">Aromatic compound metabolism; 4-hydroxyphenylacetate degradation; pyruvate and succinate semialdehyde from 4-hydroxyphenylacetate: step 5/7.</text>
</comment>
<dbReference type="FunFam" id="3.90.850.10:FF:000002">
    <property type="entry name" value="2-hydroxyhepta-2,4-diene-1,7-dioate isomerase"/>
    <property type="match status" value="1"/>
</dbReference>
<dbReference type="Gene3D" id="3.90.850.10">
    <property type="entry name" value="Fumarylacetoacetase-like, C-terminal domain"/>
    <property type="match status" value="1"/>
</dbReference>
<reference evidence="11 12" key="1">
    <citation type="submission" date="2016-10" db="EMBL/GenBank/DDBJ databases">
        <authorList>
            <person name="Varghese N."/>
            <person name="Submissions S."/>
        </authorList>
    </citation>
    <scope>NUCLEOTIDE SEQUENCE [LARGE SCALE GENOMIC DNA]</scope>
    <source>
        <strain evidence="11 12">BS2771</strain>
    </source>
</reference>
<comment type="pathway">
    <text evidence="7">Aromatic compound metabolism; 4-hydroxyphenylacetate degradation; pyruvate and succinate semialdehyde from 4-hydroxyphenylacetate: step 4/7.</text>
</comment>
<dbReference type="SUPFAM" id="SSF56529">
    <property type="entry name" value="FAH"/>
    <property type="match status" value="1"/>
</dbReference>
<keyword evidence="3" id="KW-0479">Metal-binding</keyword>
<dbReference type="EMBL" id="LT629800">
    <property type="protein sequence ID" value="SDU95234.1"/>
    <property type="molecule type" value="Genomic_DNA"/>
</dbReference>
<protein>
    <submittedName>
        <fullName evidence="11">2-keto-4-pentenoate hydratase/2-oxohepta-3-ene-1,7-dioic acid hydratase (Catechol pathway)</fullName>
    </submittedName>
    <submittedName>
        <fullName evidence="10">Fumarylacetoacetate hydrolase family protein</fullName>
    </submittedName>
</protein>
<dbReference type="GO" id="GO:0016787">
    <property type="term" value="F:hydrolase activity"/>
    <property type="evidence" value="ECO:0007669"/>
    <property type="project" value="UniProtKB-KW"/>
</dbReference>
<dbReference type="RefSeq" id="WP_090291265.1">
    <property type="nucleotide sequence ID" value="NZ_BMNU01000001.1"/>
</dbReference>
<comment type="catalytic activity">
    <reaction evidence="5">
        <text>(2E,4Z)-5-hydroxypenta-2,4-diene-1,2,5-tricarboxylate = (3E,5R)-5-carboxy-2-oxohept-3-enedioate</text>
        <dbReference type="Rhea" id="RHEA:18813"/>
        <dbReference type="ChEBI" id="CHEBI:47961"/>
        <dbReference type="ChEBI" id="CHEBI:87491"/>
        <dbReference type="EC" id="5.3.3.10"/>
    </reaction>
</comment>
<evidence type="ECO:0000256" key="8">
    <source>
        <dbReference type="ARBA" id="ARBA00060680"/>
    </source>
</evidence>
<dbReference type="GO" id="GO:0018800">
    <property type="term" value="F:5-oxopent-3-ene-1,2,5-tricarboxylate decarboxylase activity"/>
    <property type="evidence" value="ECO:0007669"/>
    <property type="project" value="UniProtKB-EC"/>
</dbReference>
<keyword evidence="12" id="KW-1185">Reference proteome</keyword>
<keyword evidence="10" id="KW-0378">Hydrolase</keyword>
<dbReference type="Proteomes" id="UP000325296">
    <property type="component" value="Unassembled WGS sequence"/>
</dbReference>
<dbReference type="PANTHER" id="PTHR42796">
    <property type="entry name" value="FUMARYLACETOACETATE HYDROLASE DOMAIN-CONTAINING PROTEIN 2A-RELATED"/>
    <property type="match status" value="1"/>
</dbReference>
<name>A0A5B2V503_9PSED</name>
<evidence type="ECO:0000313" key="13">
    <source>
        <dbReference type="Proteomes" id="UP000325296"/>
    </source>
</evidence>
<comment type="similarity">
    <text evidence="2">Belongs to the hydratase/decarboxylase family.</text>
</comment>
<dbReference type="GO" id="GO:0046872">
    <property type="term" value="F:metal ion binding"/>
    <property type="evidence" value="ECO:0007669"/>
    <property type="project" value="UniProtKB-KW"/>
</dbReference>
<evidence type="ECO:0000313" key="10">
    <source>
        <dbReference type="EMBL" id="KAA2233918.1"/>
    </source>
</evidence>
<dbReference type="Proteomes" id="UP000199620">
    <property type="component" value="Chromosome I"/>
</dbReference>
<organism evidence="10 13">
    <name type="scientific">Pseudomonas brenneri</name>
    <dbReference type="NCBI Taxonomy" id="129817"/>
    <lineage>
        <taxon>Bacteria</taxon>
        <taxon>Pseudomonadati</taxon>
        <taxon>Pseudomonadota</taxon>
        <taxon>Gammaproteobacteria</taxon>
        <taxon>Pseudomonadales</taxon>
        <taxon>Pseudomonadaceae</taxon>
        <taxon>Pseudomonas</taxon>
    </lineage>
</organism>
<evidence type="ECO:0000256" key="3">
    <source>
        <dbReference type="ARBA" id="ARBA00022723"/>
    </source>
</evidence>
<gene>
    <name evidence="10" type="ORF">F1720_02555</name>
    <name evidence="11" type="ORF">SAMN04490181_2061</name>
</gene>
<evidence type="ECO:0000256" key="4">
    <source>
        <dbReference type="ARBA" id="ARBA00051258"/>
    </source>
</evidence>
<evidence type="ECO:0000256" key="2">
    <source>
        <dbReference type="ARBA" id="ARBA00010715"/>
    </source>
</evidence>
<dbReference type="GO" id="GO:0019752">
    <property type="term" value="P:carboxylic acid metabolic process"/>
    <property type="evidence" value="ECO:0007669"/>
    <property type="project" value="UniProtKB-ARBA"/>
</dbReference>
<proteinExistence type="inferred from homology"/>
<dbReference type="OrthoDB" id="9805307at2"/>
<comment type="function">
    <text evidence="6">Decarboxylates OPET (5-oxo-pent-3-ene-1,2,5-tricarboxylic acid) into HHDD (2-hydroxy-hept-2,4-diene-1,7-dioate) and isomerizes it to OHED (2-oxo-hept-3-ene-1,7-dioate).</text>
</comment>
<dbReference type="InterPro" id="IPR011234">
    <property type="entry name" value="Fumarylacetoacetase-like_C"/>
</dbReference>
<evidence type="ECO:0000313" key="11">
    <source>
        <dbReference type="EMBL" id="SDU95234.1"/>
    </source>
</evidence>
<evidence type="ECO:0000259" key="9">
    <source>
        <dbReference type="Pfam" id="PF01557"/>
    </source>
</evidence>
<dbReference type="Pfam" id="PF01557">
    <property type="entry name" value="FAA_hydrolase"/>
    <property type="match status" value="1"/>
</dbReference>
<dbReference type="AlphaFoldDB" id="A0A5B2V503"/>
<evidence type="ECO:0000256" key="5">
    <source>
        <dbReference type="ARBA" id="ARBA00052790"/>
    </source>
</evidence>
<evidence type="ECO:0000256" key="1">
    <source>
        <dbReference type="ARBA" id="ARBA00010211"/>
    </source>
</evidence>
<accession>A0A5B2V503</accession>
<evidence type="ECO:0000313" key="12">
    <source>
        <dbReference type="Proteomes" id="UP000199620"/>
    </source>
</evidence>
<dbReference type="InterPro" id="IPR051121">
    <property type="entry name" value="FAH"/>
</dbReference>
<dbReference type="GO" id="GO:0008704">
    <property type="term" value="F:5-carboxymethyl-2-hydroxymuconate delta-isomerase activity"/>
    <property type="evidence" value="ECO:0007669"/>
    <property type="project" value="UniProtKB-EC"/>
</dbReference>
<comment type="catalytic activity">
    <reaction evidence="4">
        <text>(3E,5R)-5-carboxy-2-oxohept-3-enedioate + H(+) = (4Z)-2-oxohept-4-enedioate + CO2</text>
        <dbReference type="Rhea" id="RHEA:14397"/>
        <dbReference type="ChEBI" id="CHEBI:15378"/>
        <dbReference type="ChEBI" id="CHEBI:16526"/>
        <dbReference type="ChEBI" id="CHEBI:87491"/>
        <dbReference type="ChEBI" id="CHEBI:87507"/>
        <dbReference type="EC" id="4.1.1.68"/>
    </reaction>
</comment>
<dbReference type="EMBL" id="VUOL01000001">
    <property type="protein sequence ID" value="KAA2233918.1"/>
    <property type="molecule type" value="Genomic_DNA"/>
</dbReference>
<evidence type="ECO:0000256" key="6">
    <source>
        <dbReference type="ARBA" id="ARBA00057150"/>
    </source>
</evidence>
<dbReference type="InterPro" id="IPR036663">
    <property type="entry name" value="Fumarylacetoacetase_C_sf"/>
</dbReference>
<sequence length="288" mass="30831">MRFVHFVEGSSKGLAIEHAGVLRGLTEQESGYPGTLESLLNAGPDALQAAHQRLSDARLLDPSKLRYLPPLERPGKIVCVGLNYADHTKESPYEQPAYPTFFPRFSTSLIGHGEPILRPRVSEQLDYEGELAVVIGTGGRHISREQALAHVAGYAIFNEASVRDYQFKSPQWTIGKNFDATGAFGPTFVSTDELPAGAVGLNLVTRLNGTVVQQGNTADMIFGVAELIAVLSEAVTLEPGDVIVTGTPAGIGWARRPPLFMKPGDLCTVEIEGLGTLSNLIADEPPAA</sequence>
<dbReference type="PANTHER" id="PTHR42796:SF4">
    <property type="entry name" value="FUMARYLACETOACETATE HYDROLASE DOMAIN-CONTAINING PROTEIN 2A"/>
    <property type="match status" value="1"/>
</dbReference>
<evidence type="ECO:0000256" key="7">
    <source>
        <dbReference type="ARBA" id="ARBA00060569"/>
    </source>
</evidence>
<comment type="similarity">
    <text evidence="1">Belongs to the FAH family.</text>
</comment>
<feature type="domain" description="Fumarylacetoacetase-like C-terminal" evidence="9">
    <location>
        <begin position="76"/>
        <end position="280"/>
    </location>
</feature>
<reference evidence="10 13" key="2">
    <citation type="submission" date="2019-09" db="EMBL/GenBank/DDBJ databases">
        <title>Draft genome sequence of Pseudomonas brenneri CCUG 51514(T).</title>
        <authorList>
            <person name="Tunovic T."/>
            <person name="Pineiro-Iglesias B."/>
            <person name="Unosson C."/>
            <person name="Inganas E."/>
            <person name="Ohlen M."/>
            <person name="Cardew S."/>
            <person name="Jensie-Markopoulos S."/>
            <person name="Salva-Serra F."/>
            <person name="Jaen-Luchoro D."/>
            <person name="Svensson-Stadler L."/>
            <person name="Chun J."/>
            <person name="Moore E."/>
        </authorList>
    </citation>
    <scope>NUCLEOTIDE SEQUENCE [LARGE SCALE GENOMIC DNA]</scope>
    <source>
        <strain evidence="10 13">CCUG 51514</strain>
    </source>
</reference>